<keyword evidence="3" id="KW-1185">Reference proteome</keyword>
<dbReference type="AlphaFoldDB" id="D4ZG36"/>
<dbReference type="OrthoDB" id="9790409at2"/>
<feature type="transmembrane region" description="Helical" evidence="1">
    <location>
        <begin position="126"/>
        <end position="144"/>
    </location>
</feature>
<reference evidence="3" key="1">
    <citation type="journal article" date="2010" name="Mol. Biosyst.">
        <title>Complete genome sequence and comparative analysis of Shewanella violacea, a psychrophilic and piezophilic bacterium from deep sea floor sediments.</title>
        <authorList>
            <person name="Aono E."/>
            <person name="Baba T."/>
            <person name="Ara T."/>
            <person name="Nishi T."/>
            <person name="Nakamichi T."/>
            <person name="Inamoto E."/>
            <person name="Toyonaga H."/>
            <person name="Hasegawa M."/>
            <person name="Takai Y."/>
            <person name="Okumura Y."/>
            <person name="Baba M."/>
            <person name="Tomita M."/>
            <person name="Kato C."/>
            <person name="Oshima T."/>
            <person name="Nakasone K."/>
            <person name="Mori H."/>
        </authorList>
    </citation>
    <scope>NUCLEOTIDE SEQUENCE [LARGE SCALE GENOMIC DNA]</scope>
    <source>
        <strain evidence="3">JCM 10179 / CIP 106290 / LMG 19151 / DSS12</strain>
    </source>
</reference>
<proteinExistence type="predicted"/>
<dbReference type="InterPro" id="IPR046513">
    <property type="entry name" value="DUF6691"/>
</dbReference>
<dbReference type="KEGG" id="svo:SVI_0664"/>
<protein>
    <submittedName>
        <fullName evidence="2">YeeE/YedE family protein</fullName>
    </submittedName>
</protein>
<keyword evidence="1" id="KW-1133">Transmembrane helix</keyword>
<evidence type="ECO:0000313" key="2">
    <source>
        <dbReference type="EMBL" id="BAJ00635.1"/>
    </source>
</evidence>
<sequence>MNKNVAALISGILFGAGLLISGMADPNKVIGFLDITRLLDGSWDPSLMLVMLGALLVYIPVFHFYVKPRAESTIKLKPKPMFDNEYHLPAAKKPDGKLVLGSAIFGLGWGIAGICPGPALVNIGSLDISLGLFVISMVTGSYLGKMSLAAILSRG</sequence>
<accession>D4ZG36</accession>
<dbReference type="HOGENOM" id="CLU_037802_2_1_6"/>
<organism evidence="2 3">
    <name type="scientific">Shewanella violacea (strain JCM 10179 / CIP 106290 / LMG 19151 / DSS12)</name>
    <dbReference type="NCBI Taxonomy" id="637905"/>
    <lineage>
        <taxon>Bacteria</taxon>
        <taxon>Pseudomonadati</taxon>
        <taxon>Pseudomonadota</taxon>
        <taxon>Gammaproteobacteria</taxon>
        <taxon>Alteromonadales</taxon>
        <taxon>Shewanellaceae</taxon>
        <taxon>Shewanella</taxon>
    </lineage>
</organism>
<evidence type="ECO:0000313" key="3">
    <source>
        <dbReference type="Proteomes" id="UP000002350"/>
    </source>
</evidence>
<dbReference type="EMBL" id="AP011177">
    <property type="protein sequence ID" value="BAJ00635.1"/>
    <property type="molecule type" value="Genomic_DNA"/>
</dbReference>
<feature type="transmembrane region" description="Helical" evidence="1">
    <location>
        <begin position="48"/>
        <end position="66"/>
    </location>
</feature>
<dbReference type="RefSeq" id="WP_013049948.1">
    <property type="nucleotide sequence ID" value="NC_014012.1"/>
</dbReference>
<gene>
    <name evidence="2" type="ordered locus">SVI_0664</name>
</gene>
<dbReference type="STRING" id="637905.SVI_0664"/>
<keyword evidence="1" id="KW-0472">Membrane</keyword>
<name>D4ZG36_SHEVD</name>
<dbReference type="Proteomes" id="UP000002350">
    <property type="component" value="Chromosome"/>
</dbReference>
<feature type="transmembrane region" description="Helical" evidence="1">
    <location>
        <begin position="98"/>
        <end position="120"/>
    </location>
</feature>
<dbReference type="Pfam" id="PF20398">
    <property type="entry name" value="DUF6691"/>
    <property type="match status" value="1"/>
</dbReference>
<keyword evidence="1" id="KW-0812">Transmembrane</keyword>
<evidence type="ECO:0000256" key="1">
    <source>
        <dbReference type="SAM" id="Phobius"/>
    </source>
</evidence>
<dbReference type="eggNOG" id="COG2391">
    <property type="taxonomic scope" value="Bacteria"/>
</dbReference>